<dbReference type="InterPro" id="IPR046358">
    <property type="entry name" value="Flagellin_C"/>
</dbReference>
<reference evidence="2 3" key="1">
    <citation type="submission" date="2018-03" db="EMBL/GenBank/DDBJ databases">
        <authorList>
            <person name="Keele B.F."/>
        </authorList>
    </citation>
    <scope>NUCLEOTIDE SEQUENCE [LARGE SCALE GENOMIC DNA]</scope>
    <source>
        <strain evidence="2 3">CECT 8504</strain>
    </source>
</reference>
<dbReference type="Pfam" id="PF00700">
    <property type="entry name" value="Flagellin_C"/>
    <property type="match status" value="1"/>
</dbReference>
<dbReference type="Proteomes" id="UP000244912">
    <property type="component" value="Unassembled WGS sequence"/>
</dbReference>
<evidence type="ECO:0000259" key="1">
    <source>
        <dbReference type="Pfam" id="PF00700"/>
    </source>
</evidence>
<dbReference type="OrthoDB" id="7312911at2"/>
<evidence type="ECO:0000313" key="3">
    <source>
        <dbReference type="Proteomes" id="UP000244912"/>
    </source>
</evidence>
<protein>
    <recommendedName>
        <fullName evidence="1">Flagellin C-terminal domain-containing protein</fullName>
    </recommendedName>
</protein>
<keyword evidence="3" id="KW-1185">Reference proteome</keyword>
<name>A0A2R8BSH8_9RHOB</name>
<dbReference type="AlphaFoldDB" id="A0A2R8BSH8"/>
<dbReference type="EMBL" id="ONZF01000002">
    <property type="protein sequence ID" value="SPJ23124.1"/>
    <property type="molecule type" value="Genomic_DNA"/>
</dbReference>
<dbReference type="RefSeq" id="WP_108892991.1">
    <property type="nucleotide sequence ID" value="NZ_ONZF01000002.1"/>
</dbReference>
<gene>
    <name evidence="2" type="ORF">PAA8504_00929</name>
</gene>
<organism evidence="2 3">
    <name type="scientific">Palleronia abyssalis</name>
    <dbReference type="NCBI Taxonomy" id="1501240"/>
    <lineage>
        <taxon>Bacteria</taxon>
        <taxon>Pseudomonadati</taxon>
        <taxon>Pseudomonadota</taxon>
        <taxon>Alphaproteobacteria</taxon>
        <taxon>Rhodobacterales</taxon>
        <taxon>Roseobacteraceae</taxon>
        <taxon>Palleronia</taxon>
    </lineage>
</organism>
<dbReference type="SUPFAM" id="SSF64518">
    <property type="entry name" value="Phase 1 flagellin"/>
    <property type="match status" value="1"/>
</dbReference>
<sequence>MPTLTIGDLAQNFLMRHSNARLSRNLSTLGDELTFGIKKDVAAAMSGDTGQVASIDRALVRLDAQMLATNEAGIRADATGIALKTFTSRLQSIDLSVLSQSATGPQLPALAAGAKQAFLGALSDLNGTAAGRPLFGGTAGAGPVLRNAEEIYANLVASVSAETTSQDASNAIDAYFADGGPFQTGDYLGEVTDDAPVRLGGGAVVEMNTRADDPKVRAGLAAMARVAMLGENIAMSLEEKAALGRNAVPHLLAATGGAIELHSQTGASQATIDSSKVRLGVERDALRTGRLDLLSADPYETATRLQQTEQQIETLHTLTARLSRLSLVNFI</sequence>
<proteinExistence type="predicted"/>
<accession>A0A2R8BSH8</accession>
<feature type="domain" description="Flagellin C-terminal" evidence="1">
    <location>
        <begin position="261"/>
        <end position="331"/>
    </location>
</feature>
<evidence type="ECO:0000313" key="2">
    <source>
        <dbReference type="EMBL" id="SPJ23124.1"/>
    </source>
</evidence>